<dbReference type="AlphaFoldDB" id="A0A177KPU9"/>
<keyword evidence="7 9" id="KW-0472">Membrane</keyword>
<dbReference type="Proteomes" id="UP000077271">
    <property type="component" value="Unassembled WGS sequence"/>
</dbReference>
<keyword evidence="8 9" id="KW-0012">Acyltransferase</keyword>
<gene>
    <name evidence="11" type="ORF">AWH48_08295</name>
</gene>
<dbReference type="PIRSF" id="PIRSF500217">
    <property type="entry name" value="AlgI"/>
    <property type="match status" value="1"/>
</dbReference>
<feature type="transmembrane region" description="Helical" evidence="10">
    <location>
        <begin position="380"/>
        <end position="398"/>
    </location>
</feature>
<dbReference type="PANTHER" id="PTHR13285:SF23">
    <property type="entry name" value="TEICHOIC ACID D-ALANYLTRANSFERASE"/>
    <property type="match status" value="1"/>
</dbReference>
<dbReference type="GO" id="GO:0016746">
    <property type="term" value="F:acyltransferase activity"/>
    <property type="evidence" value="ECO:0007669"/>
    <property type="project" value="UniProtKB-KW"/>
</dbReference>
<dbReference type="OrthoDB" id="9805788at2"/>
<reference evidence="11 12" key="1">
    <citation type="submission" date="2016-01" db="EMBL/GenBank/DDBJ databases">
        <title>Investigation of taxonomic status of Bacillus aminovorans.</title>
        <authorList>
            <person name="Verma A."/>
            <person name="Pal Y."/>
            <person name="Krishnamurthi S."/>
        </authorList>
    </citation>
    <scope>NUCLEOTIDE SEQUENCE [LARGE SCALE GENOMIC DNA]</scope>
    <source>
        <strain evidence="11 12">DSM 4337</strain>
    </source>
</reference>
<evidence type="ECO:0000256" key="8">
    <source>
        <dbReference type="ARBA" id="ARBA00023315"/>
    </source>
</evidence>
<sequence>MIFNSFEFIFLFLPIVLIIYFLLNKWNFTIAKSWLLISSFFFYGYWNPAYLPLILLSLAVNFLIGNYLNKNHSDSRRKTLLTLGILFNVALLGYFKYYDFFAESMNFLFDANIELKNLLLPLAISFYTFQKIAYLVDSYRKETSEYNFLNYSLFVTFFPQLIAGPIVHHSQVMGQFQSSDIRRFQSKNVALGLFVFSIGLFKKVVIADTFAVWANKGYAMSESLTFVDSWLTTLAYTFQLYFDFSGYSDMAIGAALLFNIHLPRNFFSPYKATSIQDFWRRWHMTLSNFLTKYIYIPLGGNRKGRTRTYLNIFIVFLISGFWHGAGWTFIIWGVMHGVASMVNRAWASSGRALSKPIAWLLTFLFVHLSWVFFRSPDVQTAVLVLRSMAGFNGVLLPKEFIEFLDLPIGSVLLFRFELGAPFIEIAIWTIITLFIVLFAKNSIQLRDDFTPKRWIAVTTACLFIYSATRLQQVSEFLYFNF</sequence>
<dbReference type="GO" id="GO:0042121">
    <property type="term" value="P:alginic acid biosynthetic process"/>
    <property type="evidence" value="ECO:0007669"/>
    <property type="project" value="InterPro"/>
</dbReference>
<feature type="transmembrane region" description="Helical" evidence="10">
    <location>
        <begin position="52"/>
        <end position="68"/>
    </location>
</feature>
<evidence type="ECO:0000256" key="2">
    <source>
        <dbReference type="ARBA" id="ARBA00010323"/>
    </source>
</evidence>
<evidence type="ECO:0000256" key="1">
    <source>
        <dbReference type="ARBA" id="ARBA00004651"/>
    </source>
</evidence>
<dbReference type="GO" id="GO:0005886">
    <property type="term" value="C:plasma membrane"/>
    <property type="evidence" value="ECO:0007669"/>
    <property type="project" value="UniProtKB-SubCell"/>
</dbReference>
<accession>A0A177KPU9</accession>
<comment type="subcellular location">
    <subcellularLocation>
        <location evidence="1">Cell membrane</location>
        <topology evidence="1">Multi-pass membrane protein</topology>
    </subcellularLocation>
</comment>
<evidence type="ECO:0000256" key="6">
    <source>
        <dbReference type="ARBA" id="ARBA00022989"/>
    </source>
</evidence>
<dbReference type="PANTHER" id="PTHR13285">
    <property type="entry name" value="ACYLTRANSFERASE"/>
    <property type="match status" value="1"/>
</dbReference>
<feature type="transmembrane region" description="Helical" evidence="10">
    <location>
        <begin position="6"/>
        <end position="23"/>
    </location>
</feature>
<dbReference type="RefSeq" id="WP_018394673.1">
    <property type="nucleotide sequence ID" value="NZ_LQWZ01000033.1"/>
</dbReference>
<feature type="transmembrane region" description="Helical" evidence="10">
    <location>
        <begin position="244"/>
        <end position="262"/>
    </location>
</feature>
<keyword evidence="5 10" id="KW-0812">Transmembrane</keyword>
<evidence type="ECO:0000256" key="5">
    <source>
        <dbReference type="ARBA" id="ARBA00022692"/>
    </source>
</evidence>
<comment type="caution">
    <text evidence="11">The sequence shown here is derived from an EMBL/GenBank/DDBJ whole genome shotgun (WGS) entry which is preliminary data.</text>
</comment>
<evidence type="ECO:0000256" key="4">
    <source>
        <dbReference type="ARBA" id="ARBA00022679"/>
    </source>
</evidence>
<dbReference type="InterPro" id="IPR028362">
    <property type="entry name" value="AlgI"/>
</dbReference>
<feature type="transmembrane region" description="Helical" evidence="10">
    <location>
        <begin position="80"/>
        <end position="98"/>
    </location>
</feature>
<dbReference type="PIRSF" id="PIRSF016636">
    <property type="entry name" value="AlgI_DltB"/>
    <property type="match status" value="1"/>
</dbReference>
<evidence type="ECO:0000256" key="10">
    <source>
        <dbReference type="SAM" id="Phobius"/>
    </source>
</evidence>
<keyword evidence="6 10" id="KW-1133">Transmembrane helix</keyword>
<dbReference type="InterPro" id="IPR004299">
    <property type="entry name" value="MBOAT_fam"/>
</dbReference>
<organism evidence="11 12">
    <name type="scientific">Domibacillus aminovorans</name>
    <dbReference type="NCBI Taxonomy" id="29332"/>
    <lineage>
        <taxon>Bacteria</taxon>
        <taxon>Bacillati</taxon>
        <taxon>Bacillota</taxon>
        <taxon>Bacilli</taxon>
        <taxon>Bacillales</taxon>
        <taxon>Bacillaceae</taxon>
        <taxon>Domibacillus</taxon>
    </lineage>
</organism>
<feature type="transmembrane region" description="Helical" evidence="10">
    <location>
        <begin position="148"/>
        <end position="168"/>
    </location>
</feature>
<evidence type="ECO:0000256" key="9">
    <source>
        <dbReference type="PIRNR" id="PIRNR016636"/>
    </source>
</evidence>
<feature type="transmembrane region" description="Helical" evidence="10">
    <location>
        <begin position="356"/>
        <end position="373"/>
    </location>
</feature>
<protein>
    <submittedName>
        <fullName evidence="11">Acetyltransferase</fullName>
    </submittedName>
</protein>
<dbReference type="InterPro" id="IPR024194">
    <property type="entry name" value="Ac/AlaTfrase_AlgI/DltB"/>
</dbReference>
<dbReference type="Pfam" id="PF03062">
    <property type="entry name" value="MBOAT"/>
    <property type="match status" value="1"/>
</dbReference>
<feature type="transmembrane region" description="Helical" evidence="10">
    <location>
        <begin position="418"/>
        <end position="439"/>
    </location>
</feature>
<keyword evidence="3 9" id="KW-1003">Cell membrane</keyword>
<dbReference type="EMBL" id="LQWZ01000033">
    <property type="protein sequence ID" value="OAH54581.1"/>
    <property type="molecule type" value="Genomic_DNA"/>
</dbReference>
<feature type="transmembrane region" description="Helical" evidence="10">
    <location>
        <begin position="188"/>
        <end position="206"/>
    </location>
</feature>
<evidence type="ECO:0000256" key="3">
    <source>
        <dbReference type="ARBA" id="ARBA00022475"/>
    </source>
</evidence>
<name>A0A177KPU9_9BACI</name>
<dbReference type="InterPro" id="IPR051085">
    <property type="entry name" value="MB_O-acyltransferase"/>
</dbReference>
<evidence type="ECO:0000256" key="7">
    <source>
        <dbReference type="ARBA" id="ARBA00023136"/>
    </source>
</evidence>
<comment type="similarity">
    <text evidence="2 9">Belongs to the membrane-bound acyltransferase family.</text>
</comment>
<evidence type="ECO:0000313" key="11">
    <source>
        <dbReference type="EMBL" id="OAH54581.1"/>
    </source>
</evidence>
<keyword evidence="4 9" id="KW-0808">Transferase</keyword>
<proteinExistence type="inferred from homology"/>
<feature type="transmembrane region" description="Helical" evidence="10">
    <location>
        <begin position="312"/>
        <end position="336"/>
    </location>
</feature>
<evidence type="ECO:0000313" key="12">
    <source>
        <dbReference type="Proteomes" id="UP000077271"/>
    </source>
</evidence>